<evidence type="ECO:0000256" key="8">
    <source>
        <dbReference type="ARBA" id="ARBA00022454"/>
    </source>
</evidence>
<evidence type="ECO:0000256" key="12">
    <source>
        <dbReference type="ARBA" id="ARBA00022530"/>
    </source>
</evidence>
<evidence type="ECO:0000256" key="3">
    <source>
        <dbReference type="ARBA" id="ARBA00004236"/>
    </source>
</evidence>
<dbReference type="GO" id="GO:0006508">
    <property type="term" value="P:proteolysis"/>
    <property type="evidence" value="ECO:0007669"/>
    <property type="project" value="UniProtKB-KW"/>
</dbReference>
<evidence type="ECO:0000256" key="38">
    <source>
        <dbReference type="ARBA" id="ARBA00047876"/>
    </source>
</evidence>
<dbReference type="InterPro" id="IPR001102">
    <property type="entry name" value="Transglutaminase_N"/>
</dbReference>
<keyword evidence="9" id="KW-1003">Cell membrane</keyword>
<evidence type="ECO:0000256" key="28">
    <source>
        <dbReference type="ARBA" id="ARBA00040561"/>
    </source>
</evidence>
<keyword evidence="19" id="KW-0496">Mitochondrion</keyword>
<dbReference type="InterPro" id="IPR036985">
    <property type="entry name" value="Transglutaminase-like_sf"/>
</dbReference>
<protein>
    <recommendedName>
        <fullName evidence="28">Protein-glutamine gamma-glutamyltransferase 2</fullName>
        <ecNumber evidence="24">2.3.2.13</ecNumber>
        <ecNumber evidence="27">3.5.1.44</ecNumber>
    </recommendedName>
    <alternativeName>
        <fullName evidence="31">Isopeptidase TGM2</fullName>
    </alternativeName>
    <alternativeName>
        <fullName evidence="33">Protein-glutamine deamidase TGM2</fullName>
    </alternativeName>
    <alternativeName>
        <fullName evidence="32">Protein-glutamine dopaminyltransferase TGM2</fullName>
    </alternativeName>
    <alternativeName>
        <fullName evidence="35">Protein-glutamine histaminyltransferase TGM2</fullName>
    </alternativeName>
    <alternativeName>
        <fullName evidence="36">Protein-glutamine noradrenalinyltransferase TGM2</fullName>
    </alternativeName>
    <alternativeName>
        <fullName evidence="34">Protein-glutamine serotonyltransferase TGM2</fullName>
    </alternativeName>
    <alternativeName>
        <fullName evidence="30">Tissue transglutaminase</fullName>
    </alternativeName>
    <alternativeName>
        <fullName evidence="29">Transglutaminase-2</fullName>
    </alternativeName>
</protein>
<evidence type="ECO:0000256" key="24">
    <source>
        <dbReference type="ARBA" id="ARBA00024222"/>
    </source>
</evidence>
<dbReference type="InterPro" id="IPR023608">
    <property type="entry name" value="Transglutaminase_animal"/>
</dbReference>
<dbReference type="InterPro" id="IPR013783">
    <property type="entry name" value="Ig-like_fold"/>
</dbReference>
<evidence type="ECO:0000256" key="21">
    <source>
        <dbReference type="ARBA" id="ARBA00023136"/>
    </source>
</evidence>
<dbReference type="SUPFAM" id="SSF81296">
    <property type="entry name" value="E set domains"/>
    <property type="match status" value="1"/>
</dbReference>
<dbReference type="Gene3D" id="3.90.260.10">
    <property type="entry name" value="Transglutaminase-like"/>
    <property type="match status" value="1"/>
</dbReference>
<dbReference type="PANTHER" id="PTHR11590:SF6">
    <property type="entry name" value="PROTEIN-GLUTAMINE GAMMA-GLUTAMYLTRANSFERASE 2"/>
    <property type="match status" value="1"/>
</dbReference>
<dbReference type="FunFam" id="2.60.40.10:FF:000090">
    <property type="entry name" value="Protein-glutamine gamma-glutamyltransferase 2"/>
    <property type="match status" value="1"/>
</dbReference>
<keyword evidence="21" id="KW-0472">Membrane</keyword>
<keyword evidence="13" id="KW-0645">Protease</keyword>
<comment type="catalytic activity">
    <reaction evidence="39">
        <text>L-glutaminyl-[protein] + (R)-noradrenaline = 5-(R)-noradrenalinyl-L-glutamyl-[protein] + NH4(+)</text>
        <dbReference type="Rhea" id="RHEA:66560"/>
        <dbReference type="Rhea" id="RHEA-COMP:10207"/>
        <dbReference type="Rhea" id="RHEA-COMP:17054"/>
        <dbReference type="ChEBI" id="CHEBI:28938"/>
        <dbReference type="ChEBI" id="CHEBI:30011"/>
        <dbReference type="ChEBI" id="CHEBI:72587"/>
        <dbReference type="ChEBI" id="CHEBI:167178"/>
    </reaction>
    <physiologicalReaction direction="left-to-right" evidence="39">
        <dbReference type="Rhea" id="RHEA:66561"/>
    </physiologicalReaction>
</comment>
<dbReference type="InterPro" id="IPR050779">
    <property type="entry name" value="Transglutaminase"/>
</dbReference>
<feature type="active site" evidence="41">
    <location>
        <position position="277"/>
    </location>
</feature>
<evidence type="ECO:0000256" key="27">
    <source>
        <dbReference type="ARBA" id="ARBA00039019"/>
    </source>
</evidence>
<dbReference type="EC" id="3.5.1.44" evidence="27"/>
<dbReference type="SUPFAM" id="SSF54001">
    <property type="entry name" value="Cysteine proteinases"/>
    <property type="match status" value="1"/>
</dbReference>
<evidence type="ECO:0000256" key="6">
    <source>
        <dbReference type="ARBA" id="ARBA00004514"/>
    </source>
</evidence>
<evidence type="ECO:0000256" key="10">
    <source>
        <dbReference type="ARBA" id="ARBA00022490"/>
    </source>
</evidence>
<keyword evidence="12" id="KW-0272">Extracellular matrix</keyword>
<evidence type="ECO:0000256" key="4">
    <source>
        <dbReference type="ARBA" id="ARBA00004286"/>
    </source>
</evidence>
<dbReference type="InterPro" id="IPR013808">
    <property type="entry name" value="Transglutaminase_AS"/>
</dbReference>
<feature type="binding site" evidence="42">
    <location>
        <position position="450"/>
    </location>
    <ligand>
        <name>Ca(2+)</name>
        <dbReference type="ChEBI" id="CHEBI:29108"/>
    </ligand>
</feature>
<dbReference type="Pfam" id="PF00868">
    <property type="entry name" value="Transglut_N"/>
    <property type="match status" value="1"/>
</dbReference>
<comment type="caution">
    <text evidence="44">The sequence shown here is derived from an EMBL/GenBank/DDBJ whole genome shotgun (WGS) entry which is preliminary data.</text>
</comment>
<dbReference type="GO" id="GO:0005886">
    <property type="term" value="C:plasma membrane"/>
    <property type="evidence" value="ECO:0007669"/>
    <property type="project" value="UniProtKB-SubCell"/>
</dbReference>
<proteinExistence type="inferred from homology"/>
<dbReference type="InterPro" id="IPR014756">
    <property type="entry name" value="Ig_E-set"/>
</dbReference>
<dbReference type="EMBL" id="JBHFQA010000001">
    <property type="protein sequence ID" value="KAL2103304.1"/>
    <property type="molecule type" value="Genomic_DNA"/>
</dbReference>
<dbReference type="GO" id="GO:0007399">
    <property type="term" value="P:nervous system development"/>
    <property type="evidence" value="ECO:0007669"/>
    <property type="project" value="UniProtKB-ARBA"/>
</dbReference>
<dbReference type="GO" id="GO:0005634">
    <property type="term" value="C:nucleus"/>
    <property type="evidence" value="ECO:0007669"/>
    <property type="project" value="UniProtKB-SubCell"/>
</dbReference>
<evidence type="ECO:0000313" key="45">
    <source>
        <dbReference type="Proteomes" id="UP001591681"/>
    </source>
</evidence>
<evidence type="ECO:0000256" key="15">
    <source>
        <dbReference type="ARBA" id="ARBA00022723"/>
    </source>
</evidence>
<comment type="similarity">
    <text evidence="7">Belongs to the transglutaminase superfamily. Transglutaminase family.</text>
</comment>
<evidence type="ECO:0000256" key="39">
    <source>
        <dbReference type="ARBA" id="ARBA00048230"/>
    </source>
</evidence>
<feature type="binding site" evidence="42">
    <location>
        <position position="396"/>
    </location>
    <ligand>
        <name>Ca(2+)</name>
        <dbReference type="ChEBI" id="CHEBI:29108"/>
    </ligand>
</feature>
<evidence type="ECO:0000256" key="35">
    <source>
        <dbReference type="ARBA" id="ARBA00043104"/>
    </source>
</evidence>
<dbReference type="GO" id="GO:0005739">
    <property type="term" value="C:mitochondrion"/>
    <property type="evidence" value="ECO:0007669"/>
    <property type="project" value="UniProtKB-SubCell"/>
</dbReference>
<sequence length="685" mass="76451">MCVCVFAVALDIEKCDLQCQENNTEHYTEENGVDRLIVRRGRPFSVLLHLRQGSHAQPGTNVTLSVETGPMPCRESGTKATFDVGSAVDESCWSATMSVLTDDIVCLTISSPADAPIGKYKLLMGHINGTSLGEFVMLFNPWCSRDAVYMENEEEREEYVLAQDGIIYRGVPPRFKELAWTFGQFEPGILDICLRILDENPKFVHDAKQDCAARADPVYVTRVLSAMINCSDDRGVLMGCWSDDYSFGVKPSYWTGSEDILRQWNYTNCLPVRYGQCWVFAAVNCTVSRALGIPCRVITNYDSAHDCNCNLLMEYIYNEDNKEIGDDSIWNYHCWVESWMTRPDLKEGFGGWQASDPTPQEQSEGVFCCGPVPLSAIKNGELTMKYDAPFVYAEVNADVVVYVTKKTGEKRKVLENTKEVGHHISTKAVGKDERLDITNLYKYPEGSEEERMVFEKAKHHNKLAQKSEEPEVQIKIKIAKSTMIGTDFQVFVVVKNNSPTTKTFLLLCYARVQHYNGTIGEKCGFAGVPDLKIDPSQSTATPLTVEYSKYGPTITDDRMIKVKAILMDSETRKFYKEVKTIVLDTPPITIKIAGIPKVNQKLTADIALQNPLPVPLQDCIFTVNGVRLTAGQSIVQKIGTVNPKEYAATKVEFAPTAPGKKKLVVAFDSAKLSNISAFETIVITD</sequence>
<dbReference type="EC" id="2.3.2.13" evidence="24"/>
<evidence type="ECO:0000256" key="37">
    <source>
        <dbReference type="ARBA" id="ARBA00047868"/>
    </source>
</evidence>
<dbReference type="GO" id="GO:0050568">
    <property type="term" value="F:protein-glutamine glutaminase activity"/>
    <property type="evidence" value="ECO:0007669"/>
    <property type="project" value="UniProtKB-EC"/>
</dbReference>
<evidence type="ECO:0000256" key="18">
    <source>
        <dbReference type="ARBA" id="ARBA00022837"/>
    </source>
</evidence>
<reference evidence="44 45" key="1">
    <citation type="submission" date="2024-09" db="EMBL/GenBank/DDBJ databases">
        <title>A chromosome-level genome assembly of Gray's grenadier anchovy, Coilia grayii.</title>
        <authorList>
            <person name="Fu Z."/>
        </authorList>
    </citation>
    <scope>NUCLEOTIDE SEQUENCE [LARGE SCALE GENOMIC DNA]</scope>
    <source>
        <strain evidence="44">G4</strain>
        <tissue evidence="44">Muscle</tissue>
    </source>
</reference>
<evidence type="ECO:0000256" key="34">
    <source>
        <dbReference type="ARBA" id="ARBA00042912"/>
    </source>
</evidence>
<keyword evidence="16" id="KW-0547">Nucleotide-binding</keyword>
<gene>
    <name evidence="44" type="ORF">ACEWY4_000172</name>
</gene>
<comment type="cofactor">
    <cofactor evidence="42">
        <name>Ca(2+)</name>
        <dbReference type="ChEBI" id="CHEBI:29108"/>
    </cofactor>
    <text evidence="42">Binds 1 Ca(2+) ion per subunit.</text>
</comment>
<evidence type="ECO:0000256" key="16">
    <source>
        <dbReference type="ARBA" id="ARBA00022741"/>
    </source>
</evidence>
<keyword evidence="10" id="KW-0963">Cytoplasm</keyword>
<comment type="subcellular location">
    <subcellularLocation>
        <location evidence="3">Cell membrane</location>
    </subcellularLocation>
    <subcellularLocation>
        <location evidence="4">Chromosome</location>
    </subcellularLocation>
    <subcellularLocation>
        <location evidence="6">Cytoplasm</location>
        <location evidence="6">Cytosol</location>
    </subcellularLocation>
    <subcellularLocation>
        <location evidence="2">Mitochondrion</location>
    </subcellularLocation>
    <subcellularLocation>
        <location evidence="1">Nucleus</location>
    </subcellularLocation>
    <subcellularLocation>
        <location evidence="5">Secreted</location>
        <location evidence="5">Extracellular space</location>
        <location evidence="5">Extracellular matrix</location>
    </subcellularLocation>
</comment>
<comment type="catalytic activity">
    <reaction evidence="37">
        <text>L-glutaminyl-[protein] + H2O = L-glutamyl-[protein] + NH4(+)</text>
        <dbReference type="Rhea" id="RHEA:16441"/>
        <dbReference type="Rhea" id="RHEA-COMP:10207"/>
        <dbReference type="Rhea" id="RHEA-COMP:10208"/>
        <dbReference type="ChEBI" id="CHEBI:15377"/>
        <dbReference type="ChEBI" id="CHEBI:28938"/>
        <dbReference type="ChEBI" id="CHEBI:29973"/>
        <dbReference type="ChEBI" id="CHEBI:30011"/>
        <dbReference type="EC" id="3.5.1.44"/>
    </reaction>
    <physiologicalReaction direction="left-to-right" evidence="37">
        <dbReference type="Rhea" id="RHEA:16442"/>
    </physiologicalReaction>
</comment>
<keyword evidence="22" id="KW-0539">Nucleus</keyword>
<dbReference type="GO" id="GO:0008233">
    <property type="term" value="F:peptidase activity"/>
    <property type="evidence" value="ECO:0007669"/>
    <property type="project" value="UniProtKB-KW"/>
</dbReference>
<evidence type="ECO:0000256" key="23">
    <source>
        <dbReference type="ARBA" id="ARBA00023315"/>
    </source>
</evidence>
<keyword evidence="11" id="KW-0964">Secreted</keyword>
<evidence type="ECO:0000256" key="26">
    <source>
        <dbReference type="ARBA" id="ARBA00036876"/>
    </source>
</evidence>
<evidence type="ECO:0000256" key="33">
    <source>
        <dbReference type="ARBA" id="ARBA00042239"/>
    </source>
</evidence>
<keyword evidence="15 42" id="KW-0479">Metal-binding</keyword>
<evidence type="ECO:0000256" key="25">
    <source>
        <dbReference type="ARBA" id="ARBA00036377"/>
    </source>
</evidence>
<keyword evidence="20" id="KW-0342">GTP-binding</keyword>
<dbReference type="Proteomes" id="UP001591681">
    <property type="component" value="Unassembled WGS sequence"/>
</dbReference>
<evidence type="ECO:0000256" key="20">
    <source>
        <dbReference type="ARBA" id="ARBA00023134"/>
    </source>
</evidence>
<dbReference type="PROSITE" id="PS00547">
    <property type="entry name" value="TRANSGLUTAMINASES"/>
    <property type="match status" value="1"/>
</dbReference>
<comment type="catalytic activity">
    <reaction evidence="25">
        <text>L-glutaminyl-[protein] + serotonin = 5-serotonyl-L-glutamyl-[protein] + NH4(+)</text>
        <dbReference type="Rhea" id="RHEA:66552"/>
        <dbReference type="Rhea" id="RHEA-COMP:10207"/>
        <dbReference type="Rhea" id="RHEA-COMP:17052"/>
        <dbReference type="ChEBI" id="CHEBI:28938"/>
        <dbReference type="ChEBI" id="CHEBI:30011"/>
        <dbReference type="ChEBI" id="CHEBI:167174"/>
        <dbReference type="ChEBI" id="CHEBI:350546"/>
    </reaction>
    <physiologicalReaction direction="left-to-right" evidence="25">
        <dbReference type="Rhea" id="RHEA:66553"/>
    </physiologicalReaction>
</comment>
<dbReference type="Pfam" id="PF01841">
    <property type="entry name" value="Transglut_core"/>
    <property type="match status" value="1"/>
</dbReference>
<feature type="active site" evidence="41">
    <location>
        <position position="356"/>
    </location>
</feature>
<dbReference type="InterPro" id="IPR002931">
    <property type="entry name" value="Transglutaminase-like"/>
</dbReference>
<dbReference type="GO" id="GO:0003810">
    <property type="term" value="F:protein-glutamine gamma-glutamyltransferase activity"/>
    <property type="evidence" value="ECO:0007669"/>
    <property type="project" value="UniProtKB-EC"/>
</dbReference>
<dbReference type="PIRSF" id="PIRSF000459">
    <property type="entry name" value="TGM_EBP42"/>
    <property type="match status" value="1"/>
</dbReference>
<dbReference type="FunFam" id="3.90.260.10:FF:000001">
    <property type="entry name" value="Protein-glutamine gamma-glutamyltransferase 2"/>
    <property type="match status" value="1"/>
</dbReference>
<name>A0ABD1KVW3_9TELE</name>
<dbReference type="GO" id="GO:0046872">
    <property type="term" value="F:metal ion binding"/>
    <property type="evidence" value="ECO:0007669"/>
    <property type="project" value="UniProtKB-KW"/>
</dbReference>
<comment type="catalytic activity">
    <reaction evidence="38">
        <text>L-glutaminyl-[protein] + histamine = 5-histaminyl-L-glutamyl-[protein] + NH4(+)</text>
        <dbReference type="Rhea" id="RHEA:66564"/>
        <dbReference type="Rhea" id="RHEA-COMP:10207"/>
        <dbReference type="Rhea" id="RHEA-COMP:17056"/>
        <dbReference type="ChEBI" id="CHEBI:28938"/>
        <dbReference type="ChEBI" id="CHEBI:30011"/>
        <dbReference type="ChEBI" id="CHEBI:58432"/>
        <dbReference type="ChEBI" id="CHEBI:167179"/>
    </reaction>
    <physiologicalReaction direction="left-to-right" evidence="38">
        <dbReference type="Rhea" id="RHEA:66565"/>
    </physiologicalReaction>
</comment>
<keyword evidence="45" id="KW-1185">Reference proteome</keyword>
<keyword evidence="23" id="KW-0012">Acyltransferase</keyword>
<dbReference type="InterPro" id="IPR008958">
    <property type="entry name" value="Transglutaminase_C"/>
</dbReference>
<accession>A0ABD1KVW3</accession>
<dbReference type="AlphaFoldDB" id="A0ABD1KVW3"/>
<evidence type="ECO:0000256" key="31">
    <source>
        <dbReference type="ARBA" id="ARBA00042099"/>
    </source>
</evidence>
<feature type="binding site" evidence="42">
    <location>
        <position position="398"/>
    </location>
    <ligand>
        <name>Ca(2+)</name>
        <dbReference type="ChEBI" id="CHEBI:29108"/>
    </ligand>
</feature>
<evidence type="ECO:0000256" key="9">
    <source>
        <dbReference type="ARBA" id="ARBA00022475"/>
    </source>
</evidence>
<keyword evidence="8" id="KW-0158">Chromosome</keyword>
<evidence type="ECO:0000256" key="30">
    <source>
        <dbReference type="ARBA" id="ARBA00041677"/>
    </source>
</evidence>
<dbReference type="GO" id="GO:0005694">
    <property type="term" value="C:chromosome"/>
    <property type="evidence" value="ECO:0007669"/>
    <property type="project" value="UniProtKB-SubCell"/>
</dbReference>
<evidence type="ECO:0000256" key="14">
    <source>
        <dbReference type="ARBA" id="ARBA00022679"/>
    </source>
</evidence>
<feature type="binding site" evidence="42">
    <location>
        <position position="445"/>
    </location>
    <ligand>
        <name>Ca(2+)</name>
        <dbReference type="ChEBI" id="CHEBI:29108"/>
    </ligand>
</feature>
<dbReference type="FunFam" id="2.60.40.10:FF:000278">
    <property type="entry name" value="Protein-glutamine gamma-glutamyltransferase 2"/>
    <property type="match status" value="1"/>
</dbReference>
<keyword evidence="18 42" id="KW-0106">Calcium</keyword>
<comment type="catalytic activity">
    <reaction evidence="26">
        <text>L-glutaminyl-[protein] + L-lysyl-[protein] = [protein]-L-lysyl-N(6)-5-L-glutamyl-[protein] + NH4(+)</text>
        <dbReference type="Rhea" id="RHEA:54816"/>
        <dbReference type="Rhea" id="RHEA-COMP:9752"/>
        <dbReference type="Rhea" id="RHEA-COMP:10207"/>
        <dbReference type="Rhea" id="RHEA-COMP:14005"/>
        <dbReference type="ChEBI" id="CHEBI:28938"/>
        <dbReference type="ChEBI" id="CHEBI:29969"/>
        <dbReference type="ChEBI" id="CHEBI:30011"/>
        <dbReference type="ChEBI" id="CHEBI:138370"/>
        <dbReference type="EC" id="2.3.2.13"/>
    </reaction>
    <physiologicalReaction direction="left-to-right" evidence="26">
        <dbReference type="Rhea" id="RHEA:54817"/>
    </physiologicalReaction>
</comment>
<keyword evidence="14" id="KW-0808">Transferase</keyword>
<dbReference type="InterPro" id="IPR036238">
    <property type="entry name" value="Transglutaminase_C_sf"/>
</dbReference>
<dbReference type="Pfam" id="PF00927">
    <property type="entry name" value="Transglut_C"/>
    <property type="match status" value="2"/>
</dbReference>
<evidence type="ECO:0000256" key="17">
    <source>
        <dbReference type="ARBA" id="ARBA00022801"/>
    </source>
</evidence>
<dbReference type="PANTHER" id="PTHR11590">
    <property type="entry name" value="PROTEIN-GLUTAMINE GAMMA-GLUTAMYLTRANSFERASE"/>
    <property type="match status" value="1"/>
</dbReference>
<dbReference type="SMART" id="SM00460">
    <property type="entry name" value="TGc"/>
    <property type="match status" value="1"/>
</dbReference>
<evidence type="ECO:0000256" key="41">
    <source>
        <dbReference type="PIRSR" id="PIRSR000459-1"/>
    </source>
</evidence>
<evidence type="ECO:0000256" key="11">
    <source>
        <dbReference type="ARBA" id="ARBA00022525"/>
    </source>
</evidence>
<evidence type="ECO:0000256" key="5">
    <source>
        <dbReference type="ARBA" id="ARBA00004498"/>
    </source>
</evidence>
<feature type="active site" evidence="41">
    <location>
        <position position="333"/>
    </location>
</feature>
<evidence type="ECO:0000256" key="42">
    <source>
        <dbReference type="PIRSR" id="PIRSR000459-2"/>
    </source>
</evidence>
<organism evidence="44 45">
    <name type="scientific">Coilia grayii</name>
    <name type="common">Gray's grenadier anchovy</name>
    <dbReference type="NCBI Taxonomy" id="363190"/>
    <lineage>
        <taxon>Eukaryota</taxon>
        <taxon>Metazoa</taxon>
        <taxon>Chordata</taxon>
        <taxon>Craniata</taxon>
        <taxon>Vertebrata</taxon>
        <taxon>Euteleostomi</taxon>
        <taxon>Actinopterygii</taxon>
        <taxon>Neopterygii</taxon>
        <taxon>Teleostei</taxon>
        <taxon>Clupei</taxon>
        <taxon>Clupeiformes</taxon>
        <taxon>Clupeoidei</taxon>
        <taxon>Engraulidae</taxon>
        <taxon>Coilinae</taxon>
        <taxon>Coilia</taxon>
    </lineage>
</organism>
<evidence type="ECO:0000256" key="19">
    <source>
        <dbReference type="ARBA" id="ARBA00023128"/>
    </source>
</evidence>
<evidence type="ECO:0000313" key="44">
    <source>
        <dbReference type="EMBL" id="KAL2103304.1"/>
    </source>
</evidence>
<evidence type="ECO:0000256" key="7">
    <source>
        <dbReference type="ARBA" id="ARBA00005968"/>
    </source>
</evidence>
<evidence type="ECO:0000256" key="32">
    <source>
        <dbReference type="ARBA" id="ARBA00042105"/>
    </source>
</evidence>
<comment type="catalytic activity">
    <reaction evidence="40">
        <text>L-glutaminyl-[protein] + dopamine = 5-dopaminyl-L-glutamyl-[protein] + NH4(+)</text>
        <dbReference type="Rhea" id="RHEA:66556"/>
        <dbReference type="Rhea" id="RHEA-COMP:10207"/>
        <dbReference type="Rhea" id="RHEA-COMP:17053"/>
        <dbReference type="ChEBI" id="CHEBI:28938"/>
        <dbReference type="ChEBI" id="CHEBI:30011"/>
        <dbReference type="ChEBI" id="CHEBI:59905"/>
        <dbReference type="ChEBI" id="CHEBI:167175"/>
    </reaction>
    <physiologicalReaction direction="left-to-right" evidence="40">
        <dbReference type="Rhea" id="RHEA:66557"/>
    </physiologicalReaction>
</comment>
<dbReference type="Gene3D" id="2.60.40.10">
    <property type="entry name" value="Immunoglobulins"/>
    <property type="match status" value="3"/>
</dbReference>
<dbReference type="SUPFAM" id="SSF49309">
    <property type="entry name" value="Transglutaminase, two C-terminal domains"/>
    <property type="match status" value="2"/>
</dbReference>
<feature type="domain" description="Transglutaminase-like" evidence="43">
    <location>
        <begin position="269"/>
        <end position="359"/>
    </location>
</feature>
<dbReference type="InterPro" id="IPR038765">
    <property type="entry name" value="Papain-like_cys_pep_sf"/>
</dbReference>
<evidence type="ECO:0000256" key="22">
    <source>
        <dbReference type="ARBA" id="ARBA00023242"/>
    </source>
</evidence>
<dbReference type="GO" id="GO:0005525">
    <property type="term" value="F:GTP binding"/>
    <property type="evidence" value="ECO:0007669"/>
    <property type="project" value="UniProtKB-KW"/>
</dbReference>
<dbReference type="GO" id="GO:0005829">
    <property type="term" value="C:cytosol"/>
    <property type="evidence" value="ECO:0007669"/>
    <property type="project" value="UniProtKB-SubCell"/>
</dbReference>
<keyword evidence="17" id="KW-0378">Hydrolase</keyword>
<evidence type="ECO:0000256" key="36">
    <source>
        <dbReference type="ARBA" id="ARBA00043138"/>
    </source>
</evidence>
<evidence type="ECO:0000256" key="1">
    <source>
        <dbReference type="ARBA" id="ARBA00004123"/>
    </source>
</evidence>
<evidence type="ECO:0000256" key="40">
    <source>
        <dbReference type="ARBA" id="ARBA00048365"/>
    </source>
</evidence>
<evidence type="ECO:0000256" key="13">
    <source>
        <dbReference type="ARBA" id="ARBA00022670"/>
    </source>
</evidence>
<evidence type="ECO:0000256" key="29">
    <source>
        <dbReference type="ARBA" id="ARBA00041650"/>
    </source>
</evidence>
<evidence type="ECO:0000256" key="2">
    <source>
        <dbReference type="ARBA" id="ARBA00004173"/>
    </source>
</evidence>
<evidence type="ECO:0000259" key="43">
    <source>
        <dbReference type="SMART" id="SM00460"/>
    </source>
</evidence>